<evidence type="ECO:0000313" key="2">
    <source>
        <dbReference type="Proteomes" id="UP000010483"/>
    </source>
</evidence>
<keyword evidence="2" id="KW-1185">Reference proteome</keyword>
<reference evidence="2" key="1">
    <citation type="journal article" date="2013" name="Proc. Natl. Acad. Sci. U.S.A.">
        <title>Improving the coverage of the cyanobacterial phylum using diversity-driven genome sequencing.</title>
        <authorList>
            <person name="Shih P.M."/>
            <person name="Wu D."/>
            <person name="Latifi A."/>
            <person name="Axen S.D."/>
            <person name="Fewer D.P."/>
            <person name="Talla E."/>
            <person name="Calteau A."/>
            <person name="Cai F."/>
            <person name="Tandeau de Marsac N."/>
            <person name="Rippka R."/>
            <person name="Herdman M."/>
            <person name="Sivonen K."/>
            <person name="Coursin T."/>
            <person name="Laurent T."/>
            <person name="Goodwin L."/>
            <person name="Nolan M."/>
            <person name="Davenport K.W."/>
            <person name="Han C.S."/>
            <person name="Rubin E.M."/>
            <person name="Eisen J.A."/>
            <person name="Woyke T."/>
            <person name="Gugger M."/>
            <person name="Kerfeld C.A."/>
        </authorList>
    </citation>
    <scope>NUCLEOTIDE SEQUENCE [LARGE SCALE GENOMIC DNA]</scope>
    <source>
        <strain evidence="2">ATCC 29140 / PCC 7202</strain>
    </source>
</reference>
<proteinExistence type="predicted"/>
<organism evidence="1 2">
    <name type="scientific">Cyanobacterium stanieri (strain ATCC 29140 / PCC 7202)</name>
    <dbReference type="NCBI Taxonomy" id="292563"/>
    <lineage>
        <taxon>Bacteria</taxon>
        <taxon>Bacillati</taxon>
        <taxon>Cyanobacteriota</taxon>
        <taxon>Cyanophyceae</taxon>
        <taxon>Oscillatoriophycideae</taxon>
        <taxon>Chroococcales</taxon>
        <taxon>Geminocystaceae</taxon>
        <taxon>Cyanobacterium</taxon>
    </lineage>
</organism>
<name>K9YKW4_CYASC</name>
<dbReference type="HOGENOM" id="CLU_318509_0_0_3"/>
<protein>
    <submittedName>
        <fullName evidence="1">Uncharacterized protein</fullName>
    </submittedName>
</protein>
<dbReference type="BioCyc" id="CSTA292563:G1353-1635-MONOMER"/>
<dbReference type="EMBL" id="CP003940">
    <property type="protein sequence ID" value="AFZ47586.1"/>
    <property type="molecule type" value="Genomic_DNA"/>
</dbReference>
<dbReference type="PATRIC" id="fig|292563.3.peg.1697"/>
<dbReference type="Proteomes" id="UP000010483">
    <property type="component" value="Chromosome"/>
</dbReference>
<accession>K9YKW4</accession>
<dbReference type="KEGG" id="csn:Cyast_1625"/>
<dbReference type="STRING" id="292563.Cyast_1625"/>
<dbReference type="AlphaFoldDB" id="K9YKW4"/>
<sequence>MYSTKYMPLRTTVGQLIEVVNVSIISRSPILSSSGSIVYAETAHEIPPPGFEPPPINIEDFMPDVLVRGGAPGTGTLTFPTSNLDNVETVVGLPSNVTNPFITVRAGGPVIEENQKSQEFWFEIEITLETMRGTQCPIIGGILFGGYPYLPYYITPQGENSANFGLPREIHVSWEDHIQTGFLDEKVAFVRQEPTSHSGLHLIATGPVKSEKIRIRFADFPRIIRRIQPDSDRTVEFWGVFIPYLGVFSYSEDVRYTPKVPAGLLGAVKMSDSLEQSYFEQGKFPRQMRNQMKNTSTDFVFTRTNAVGYFPMSAASLFNGGRLYQIPSDNNPLNIDEIFISQKVQQREQVRLYFQQTEEHPRCLSGITLSLPNPRQVTSLTNDNSGIFDLLIYEVDPVEGVSPIAMESERDPAHDQYSNLIYYQQNQIFEGDTLQCRFSRPTNARYFVAVFHCTREGHLALTKLELIQSAHVFISSRQSRSQQMRQLNFRMIGKDLAEDYSRLGKHGFKFTIEHVVGGELKEILFEARSLTDLLQLSGVKLYANQRYLETVRDVSVERSETLDKSFDHRYHYGGSQGWKRSQTGEGTSWPFSSSPLTTYNPNPGPDSFYMSSNAESRTHTQHIGFVDGSNNAIPSFVTKLQRILSATIIDRPPQNVLLQGDGWGSGQMWQGLDSNRLTDIDGLLNLSIPPIDSIFTDMVNRATDFLTLDDGVDVSTLTSFVGEETVRRYFMLNGIGFNLGVNAGVSFIVGGGVSKGISMTPSLPTSTRTSANGNTGKISLTANKTGRYYAQTRDDSYDESESYTEYRGGQLNRRIVRDLLQSGTIRNRREGVNFHWQELPLDIVVGTIPLNLELPALTDKLYTTRDEWVRIRFGNGMVNGLKKLRTGNIGSCEQDLVMDVWFDMLEEVVKNDY</sequence>
<gene>
    <name evidence="1" type="ordered locus">Cyast_1625</name>
</gene>
<evidence type="ECO:0000313" key="1">
    <source>
        <dbReference type="EMBL" id="AFZ47586.1"/>
    </source>
</evidence>